<keyword evidence="3" id="KW-1185">Reference proteome</keyword>
<sequence>MQISIVGAILLWVMGKNVKAGICLTVATGLACNIALGVLTALRHYPAAYAIYYYYDREYFEETIYTAPLSHVFSYGIGMILGYFMAKNPILKWSKVHVILGWIISLFLTVGVQFIAYVWHEGKEPDPIAAAIYAATHRTAFSLGLSWIILACTHGYGGVFGKILCWKGFSSLSKLGYFGYLIHYIVITYHVSVARSPHVFSHYEILMKISGYTLLTFIAAYILYITFELPLVYIESFFLPSRRPDPAIESNNIQQNGKSNDISIVRYNSDVLPPNIAKPVWNGNTPT</sequence>
<keyword evidence="1" id="KW-1133">Transmembrane helix</keyword>
<dbReference type="Proteomes" id="UP000054359">
    <property type="component" value="Unassembled WGS sequence"/>
</dbReference>
<keyword evidence="1" id="KW-0812">Transmembrane</keyword>
<name>A0A087TMZ7_STEMI</name>
<feature type="transmembrane region" description="Helical" evidence="1">
    <location>
        <begin position="21"/>
        <end position="45"/>
    </location>
</feature>
<feature type="transmembrane region" description="Helical" evidence="1">
    <location>
        <begin position="140"/>
        <end position="163"/>
    </location>
</feature>
<feature type="transmembrane region" description="Helical" evidence="1">
    <location>
        <begin position="65"/>
        <end position="86"/>
    </location>
</feature>
<reference evidence="2 3" key="1">
    <citation type="submission" date="2013-11" db="EMBL/GenBank/DDBJ databases">
        <title>Genome sequencing of Stegodyphus mimosarum.</title>
        <authorList>
            <person name="Bechsgaard J."/>
        </authorList>
    </citation>
    <scope>NUCLEOTIDE SEQUENCE [LARGE SCALE GENOMIC DNA]</scope>
</reference>
<accession>A0A087TMZ7</accession>
<dbReference type="PANTHER" id="PTHR11161:SF0">
    <property type="entry name" value="O-ACYLTRANSFERASE LIKE PROTEIN"/>
    <property type="match status" value="1"/>
</dbReference>
<keyword evidence="1" id="KW-0472">Membrane</keyword>
<evidence type="ECO:0000256" key="1">
    <source>
        <dbReference type="SAM" id="Phobius"/>
    </source>
</evidence>
<dbReference type="EMBL" id="KK115971">
    <property type="protein sequence ID" value="KFM66486.1"/>
    <property type="molecule type" value="Genomic_DNA"/>
</dbReference>
<feature type="transmembrane region" description="Helical" evidence="1">
    <location>
        <begin position="98"/>
        <end position="120"/>
    </location>
</feature>
<protein>
    <submittedName>
        <fullName evidence="2">Nose resistant to fluoxetine protein 6</fullName>
    </submittedName>
</protein>
<feature type="transmembrane region" description="Helical" evidence="1">
    <location>
        <begin position="212"/>
        <end position="234"/>
    </location>
</feature>
<gene>
    <name evidence="2" type="ORF">X975_13417</name>
</gene>
<organism evidence="2 3">
    <name type="scientific">Stegodyphus mimosarum</name>
    <name type="common">African social velvet spider</name>
    <dbReference type="NCBI Taxonomy" id="407821"/>
    <lineage>
        <taxon>Eukaryota</taxon>
        <taxon>Metazoa</taxon>
        <taxon>Ecdysozoa</taxon>
        <taxon>Arthropoda</taxon>
        <taxon>Chelicerata</taxon>
        <taxon>Arachnida</taxon>
        <taxon>Araneae</taxon>
        <taxon>Araneomorphae</taxon>
        <taxon>Entelegynae</taxon>
        <taxon>Eresoidea</taxon>
        <taxon>Eresidae</taxon>
        <taxon>Stegodyphus</taxon>
    </lineage>
</organism>
<feature type="non-terminal residue" evidence="2">
    <location>
        <position position="287"/>
    </location>
</feature>
<evidence type="ECO:0000313" key="3">
    <source>
        <dbReference type="Proteomes" id="UP000054359"/>
    </source>
</evidence>
<feature type="transmembrane region" description="Helical" evidence="1">
    <location>
        <begin position="175"/>
        <end position="192"/>
    </location>
</feature>
<dbReference type="OrthoDB" id="6433895at2759"/>
<dbReference type="PANTHER" id="PTHR11161">
    <property type="entry name" value="O-ACYLTRANSFERASE"/>
    <property type="match status" value="1"/>
</dbReference>
<dbReference type="STRING" id="407821.A0A087TMZ7"/>
<proteinExistence type="predicted"/>
<dbReference type="OMA" id="DVLLHTW"/>
<evidence type="ECO:0000313" key="2">
    <source>
        <dbReference type="EMBL" id="KFM66486.1"/>
    </source>
</evidence>
<dbReference type="InterPro" id="IPR052728">
    <property type="entry name" value="O2_lipid_transport_reg"/>
</dbReference>
<dbReference type="AlphaFoldDB" id="A0A087TMZ7"/>